<dbReference type="InterPro" id="IPR000757">
    <property type="entry name" value="Beta-glucanase-like"/>
</dbReference>
<evidence type="ECO:0000313" key="7">
    <source>
        <dbReference type="Proteomes" id="UP000298493"/>
    </source>
</evidence>
<dbReference type="InterPro" id="IPR002889">
    <property type="entry name" value="WSC_carb-bd"/>
</dbReference>
<evidence type="ECO:0000259" key="4">
    <source>
        <dbReference type="PROSITE" id="PS51212"/>
    </source>
</evidence>
<keyword evidence="3" id="KW-1133">Transmembrane helix</keyword>
<dbReference type="Pfam" id="PF09118">
    <property type="entry name" value="GO-like_E_set"/>
    <property type="match status" value="1"/>
</dbReference>
<dbReference type="GO" id="GO:0005975">
    <property type="term" value="P:carbohydrate metabolic process"/>
    <property type="evidence" value="ECO:0007669"/>
    <property type="project" value="InterPro"/>
</dbReference>
<dbReference type="STRING" id="86259.A0A4Z1PMD0"/>
<dbReference type="Pfam" id="PF01822">
    <property type="entry name" value="WSC"/>
    <property type="match status" value="5"/>
</dbReference>
<proteinExistence type="predicted"/>
<keyword evidence="3" id="KW-0812">Transmembrane</keyword>
<feature type="domain" description="WSC" evidence="4">
    <location>
        <begin position="979"/>
        <end position="1076"/>
    </location>
</feature>
<comment type="caution">
    <text evidence="6">The sequence shown here is derived from an EMBL/GenBank/DDBJ whole genome shotgun (WGS) entry which is preliminary data.</text>
</comment>
<keyword evidence="3" id="KW-0472">Membrane</keyword>
<dbReference type="InterPro" id="IPR013783">
    <property type="entry name" value="Ig-like_fold"/>
</dbReference>
<dbReference type="SUPFAM" id="SSF49899">
    <property type="entry name" value="Concanavalin A-like lectins/glucanases"/>
    <property type="match status" value="1"/>
</dbReference>
<feature type="compositionally biased region" description="Basic and acidic residues" evidence="2">
    <location>
        <begin position="1"/>
        <end position="11"/>
    </location>
</feature>
<dbReference type="SMART" id="SM00321">
    <property type="entry name" value="WSC"/>
    <property type="match status" value="4"/>
</dbReference>
<dbReference type="PANTHER" id="PTHR32208:SF105">
    <property type="entry name" value="COPPER RADICAL OXIDASE"/>
    <property type="match status" value="1"/>
</dbReference>
<dbReference type="CDD" id="cd02851">
    <property type="entry name" value="E_set_GO_C"/>
    <property type="match status" value="1"/>
</dbReference>
<gene>
    <name evidence="6" type="ORF">E6O75_ATG03278</name>
</gene>
<feature type="region of interest" description="Disordered" evidence="2">
    <location>
        <begin position="1"/>
        <end position="35"/>
    </location>
</feature>
<dbReference type="Pfam" id="PF00722">
    <property type="entry name" value="Glyco_hydro_16"/>
    <property type="match status" value="1"/>
</dbReference>
<dbReference type="InterPro" id="IPR015202">
    <property type="entry name" value="GO-like_E_set"/>
</dbReference>
<evidence type="ECO:0000259" key="5">
    <source>
        <dbReference type="PROSITE" id="PS51762"/>
    </source>
</evidence>
<keyword evidence="7" id="KW-1185">Reference proteome</keyword>
<dbReference type="InterPro" id="IPR014756">
    <property type="entry name" value="Ig_E-set"/>
</dbReference>
<sequence>MPSEQHLKITPRDPFSNSAAVSLAPSSAGDRSEDNGIYRSLARSPTNFSHSSGSAPSRKIFKSYQLSGEREKPWVADKRMRAWKKGNYVIWTFVVIGLALSGYINYTALNKVKNHPYCMVLDEKFESLNKDIWNHEIQVGGFGAGSFEWTTSSDKNTYTDKDGLHIVPTLTTDSGISKEQILNGYSLNLTKAGGDGSCTGTTNVQCAIASNSSTGMIIPPVQSARLSTKGKKSIRYGRIEVTAKLPVGDWLWPAIWMMPEDDTYGAWPASGEIDLMESRGNNNSYGPGGRDTFASTLHWGPETTQDAYWRTTRGRALRRTDFSKKFHTFGLEWSEKYLFTYIDSRLQQVLYVGFDDKNPMWNKGEFGSLIVNSTHFDNPWAKTAKGNTPFDQKFYLILNVAVGSRNGWFLDNVGSKPWVDASISSAQFYRAQDSWYPTWGQGPDRGVEYSAECYCDTELDPSSVSAPLAECSSPCSGNATQACGGGNRINVFQLTGTTAPAAPITNPGPGRWTSLGCYNDSAAGRTLDTIGIIPGGPSAMSVSLCTASCQDGNYKYSGVEYSGECYCGNSILNGGAPASDGNAGCRMTCNGNQTEFCGGPNRVNLYQIDVPPPPPKTGWVAQGCYTDAGNGARTLAINGIIPGGPSAMSNGACYLSCGANGYTYSGTEYSGECYCGNTLDNGGAPAPDGNAKCNMPCNGNATETCGGPNRLTLYKYITAPVSSSSSSSISISAVVTGTSSSASATISSSESLSASSSASISNSASETSSSAISSIASSSSAIPTNASSSLGSANITVSASETSFSATSSSTSDFASITSSSSAFSAGPSSSSDFANITSSAFNSSSSASLSSSTSFPSATASATPTSKYQGCYQDNYQGYGRSLAHPQPDNSTMTVESCVALCKAAGYKVSGLEYTTQCFCDNIIRNGAPLAPDSDCSMPCGGNATEFCGGPNRLSVYSESNVTVMGVPKAQNESLPGSWTYQGCFTDNGAGGRAFPYQIVDSVNNSATSCLSQCSAYGFPAGGLEYGEECYCGDWEDLAAHSQTQVAESDCSMPCTGNASTICGAGNRLSAYRWTGSPLEVWSYPSGSAAGEYQFLIGGVIIPLITQMGINGKVTFVEKFGTGAANSTGAFEFDPAFSNDFDKAWRRMHVKTDVFCSASVTLPDKGGRMLNIGGWSGVSTYGVRLYTPDGSPGKTSVNDWEEDPDILSLQKGRWYPGVMVMTNGSILVVGGEDGSNGAPVPSLEILPRTGPVMELDYLKRTDPYNLYPFMTVLPSGGIGIFYYNEARILDEVTLETKTILPNIPGAVNRPLGGRTYPLEGTMMLLPQVYPYTDPLGVIVCGGSTPFEGAAIDNCASIQPDAPNPKWTIERMPSPRVLTCMTALPDGTYLILNGAKLGYAGFGLAKMPNHNAILYDPSKPVNQRMSVMANTTIDRMYHSEAILMQDGSILVSGSDPQDPDFVEEYRVEHFLPPYLLSGITPPTFTVTNKDWAYGQTVSFTLGNGSPSGEIRVSLMGIEASTHGNSYGQRTLFPQVSCRGTSCTVTAPPSKYICPPGWYHMFVLDGPTPSHSVFVRIGGDPGELGNWPAVGGFTLPGV</sequence>
<evidence type="ECO:0000313" key="6">
    <source>
        <dbReference type="EMBL" id="TID23642.1"/>
    </source>
</evidence>
<dbReference type="InterPro" id="IPR013320">
    <property type="entry name" value="ConA-like_dom_sf"/>
</dbReference>
<feature type="domain" description="WSC" evidence="4">
    <location>
        <begin position="618"/>
        <end position="717"/>
    </location>
</feature>
<dbReference type="SUPFAM" id="SSF81296">
    <property type="entry name" value="E set domains"/>
    <property type="match status" value="1"/>
</dbReference>
<dbReference type="Proteomes" id="UP000298493">
    <property type="component" value="Unassembled WGS sequence"/>
</dbReference>
<evidence type="ECO:0000256" key="1">
    <source>
        <dbReference type="ARBA" id="ARBA00022729"/>
    </source>
</evidence>
<protein>
    <submittedName>
        <fullName evidence="6">Copper radical oxidase</fullName>
    </submittedName>
</protein>
<feature type="domain" description="WSC" evidence="4">
    <location>
        <begin position="446"/>
        <end position="495"/>
    </location>
</feature>
<dbReference type="PROSITE" id="PS51212">
    <property type="entry name" value="WSC"/>
    <property type="match status" value="5"/>
</dbReference>
<dbReference type="EMBL" id="SNSC02000006">
    <property type="protein sequence ID" value="TID23642.1"/>
    <property type="molecule type" value="Genomic_DNA"/>
</dbReference>
<dbReference type="PROSITE" id="PS51762">
    <property type="entry name" value="GH16_2"/>
    <property type="match status" value="1"/>
</dbReference>
<organism evidence="6 7">
    <name type="scientific">Venturia nashicola</name>
    <dbReference type="NCBI Taxonomy" id="86259"/>
    <lineage>
        <taxon>Eukaryota</taxon>
        <taxon>Fungi</taxon>
        <taxon>Dikarya</taxon>
        <taxon>Ascomycota</taxon>
        <taxon>Pezizomycotina</taxon>
        <taxon>Dothideomycetes</taxon>
        <taxon>Pleosporomycetidae</taxon>
        <taxon>Venturiales</taxon>
        <taxon>Venturiaceae</taxon>
        <taxon>Venturia</taxon>
    </lineage>
</organism>
<dbReference type="PANTHER" id="PTHR32208">
    <property type="entry name" value="SECRETED PROTEIN-RELATED"/>
    <property type="match status" value="1"/>
</dbReference>
<evidence type="ECO:0000256" key="3">
    <source>
        <dbReference type="SAM" id="Phobius"/>
    </source>
</evidence>
<keyword evidence="1" id="KW-0732">Signal</keyword>
<accession>A0A4Z1PMD0</accession>
<dbReference type="Pfam" id="PF07250">
    <property type="entry name" value="Glyoxal_oxid_N"/>
    <property type="match status" value="1"/>
</dbReference>
<feature type="domain" description="WSC" evidence="4">
    <location>
        <begin position="866"/>
        <end position="961"/>
    </location>
</feature>
<evidence type="ECO:0000256" key="2">
    <source>
        <dbReference type="SAM" id="MobiDB-lite"/>
    </source>
</evidence>
<dbReference type="Gene3D" id="2.60.40.10">
    <property type="entry name" value="Immunoglobulins"/>
    <property type="match status" value="1"/>
</dbReference>
<feature type="domain" description="WSC" evidence="4">
    <location>
        <begin position="511"/>
        <end position="609"/>
    </location>
</feature>
<feature type="domain" description="GH16" evidence="5">
    <location>
        <begin position="147"/>
        <end position="427"/>
    </location>
</feature>
<dbReference type="InterPro" id="IPR037293">
    <property type="entry name" value="Gal_Oxidase_central_sf"/>
</dbReference>
<reference evidence="6 7" key="1">
    <citation type="submission" date="2019-04" db="EMBL/GenBank/DDBJ databases">
        <title>High contiguity whole genome sequence and gene annotation resource for two Venturia nashicola isolates.</title>
        <authorList>
            <person name="Prokchorchik M."/>
            <person name="Won K."/>
            <person name="Lee Y."/>
            <person name="Choi E.D."/>
            <person name="Segonzac C."/>
            <person name="Sohn K.H."/>
        </authorList>
    </citation>
    <scope>NUCLEOTIDE SEQUENCE [LARGE SCALE GENOMIC DNA]</scope>
    <source>
        <strain evidence="6 7">PRI2</strain>
    </source>
</reference>
<dbReference type="InterPro" id="IPR009880">
    <property type="entry name" value="Glyoxal_oxidase_N"/>
</dbReference>
<dbReference type="GO" id="GO:0004553">
    <property type="term" value="F:hydrolase activity, hydrolyzing O-glycosyl compounds"/>
    <property type="evidence" value="ECO:0007669"/>
    <property type="project" value="InterPro"/>
</dbReference>
<feature type="transmembrane region" description="Helical" evidence="3">
    <location>
        <begin position="88"/>
        <end position="106"/>
    </location>
</feature>
<dbReference type="InterPro" id="IPR011043">
    <property type="entry name" value="Gal_Oxase/kelch_b-propeller"/>
</dbReference>
<name>A0A4Z1PMD0_9PEZI</name>
<dbReference type="Gene3D" id="2.60.120.200">
    <property type="match status" value="1"/>
</dbReference>
<dbReference type="Gene3D" id="2.130.10.80">
    <property type="entry name" value="Galactose oxidase/kelch, beta-propeller"/>
    <property type="match status" value="1"/>
</dbReference>
<dbReference type="SUPFAM" id="SSF50965">
    <property type="entry name" value="Galactose oxidase, central domain"/>
    <property type="match status" value="1"/>
</dbReference>